<dbReference type="Pfam" id="PF00145">
    <property type="entry name" value="DNA_methylase"/>
    <property type="match status" value="1"/>
</dbReference>
<evidence type="ECO:0000256" key="2">
    <source>
        <dbReference type="ARBA" id="ARBA00022679"/>
    </source>
</evidence>
<comment type="caution">
    <text evidence="4">The sequence shown here is derived from an EMBL/GenBank/DDBJ whole genome shotgun (WGS) entry which is preliminary data.</text>
</comment>
<evidence type="ECO:0000313" key="4">
    <source>
        <dbReference type="EMBL" id="CAE7226982.1"/>
    </source>
</evidence>
<dbReference type="EMBL" id="CAJNDS010000669">
    <property type="protein sequence ID" value="CAE7226982.1"/>
    <property type="molecule type" value="Genomic_DNA"/>
</dbReference>
<dbReference type="InterPro" id="IPR001525">
    <property type="entry name" value="C5_MeTfrase"/>
</dbReference>
<keyword evidence="5" id="KW-1185">Reference proteome</keyword>
<dbReference type="AlphaFoldDB" id="A0A812KCV4"/>
<dbReference type="SUPFAM" id="SSF53335">
    <property type="entry name" value="S-adenosyl-L-methionine-dependent methyltransferases"/>
    <property type="match status" value="1"/>
</dbReference>
<evidence type="ECO:0000256" key="3">
    <source>
        <dbReference type="SAM" id="MobiDB-lite"/>
    </source>
</evidence>
<dbReference type="InterPro" id="IPR029063">
    <property type="entry name" value="SAM-dependent_MTases_sf"/>
</dbReference>
<protein>
    <submittedName>
        <fullName evidence="4">Uncharacterized protein</fullName>
    </submittedName>
</protein>
<dbReference type="Proteomes" id="UP000604046">
    <property type="component" value="Unassembled WGS sequence"/>
</dbReference>
<evidence type="ECO:0000313" key="5">
    <source>
        <dbReference type="Proteomes" id="UP000604046"/>
    </source>
</evidence>
<dbReference type="Gene3D" id="3.40.50.150">
    <property type="entry name" value="Vaccinia Virus protein VP39"/>
    <property type="match status" value="1"/>
</dbReference>
<feature type="region of interest" description="Disordered" evidence="3">
    <location>
        <begin position="1"/>
        <end position="40"/>
    </location>
</feature>
<gene>
    <name evidence="4" type="ORF">SNAT2548_LOCUS8901</name>
</gene>
<proteinExistence type="predicted"/>
<evidence type="ECO:0000256" key="1">
    <source>
        <dbReference type="ARBA" id="ARBA00022603"/>
    </source>
</evidence>
<dbReference type="GO" id="GO:0032259">
    <property type="term" value="P:methylation"/>
    <property type="evidence" value="ECO:0007669"/>
    <property type="project" value="UniProtKB-KW"/>
</dbReference>
<keyword evidence="2" id="KW-0808">Transferase</keyword>
<organism evidence="4 5">
    <name type="scientific">Symbiodinium natans</name>
    <dbReference type="NCBI Taxonomy" id="878477"/>
    <lineage>
        <taxon>Eukaryota</taxon>
        <taxon>Sar</taxon>
        <taxon>Alveolata</taxon>
        <taxon>Dinophyceae</taxon>
        <taxon>Suessiales</taxon>
        <taxon>Symbiodiniaceae</taxon>
        <taxon>Symbiodinium</taxon>
    </lineage>
</organism>
<accession>A0A812KCV4</accession>
<dbReference type="OrthoDB" id="414937at2759"/>
<sequence length="696" mass="77467">MKSAAKPVAAPALPTESAEHAQHAVQAPSEPPGTEPDPVRWDSQMRRTALKLLFNWPVRVWQLCLQFRKSVKDAYGRDRAHVEAAAAVQADGKRRKVCLDADADSSRAHVEPDGQDDAEWTASEGHRMLGALSEMDMSTSFSGIDAPATAFLNLGIGLCKLLDVSLEHIPRPRNLFAVEWTHPCQQELSCHPHQPEHIFDDISEFFVPQINARLDALIAQNKVQSVLVPLVMKGGATTTSAYCLRHKKTCQARGGDGSAGTSLVTSLSGQGVTSCRLHVAGTPCPDWSPRGSLLGQDGESFTHFLAWISMRMQLQEPILVQENVEGFDTGLLFKFLGGLYHIDVQILSPSDFGFPILRPRKWTVLRHKLKTTAWSSPWTAFSKMFQADLWFGAYTKTLSETVPAWDVYFQGQPDDLWEELLWACSRPESRFQLDALPFQNVEELRNAMENHPQKVKDLFSAALTEAEYTFLLDYESQRPGQVYQLNQNPDVSFTASQSTHMKTILKSSGLLWSAVHGRWLTASEALLAQAFPIDPEFSAGVPTCSFANDRQGIKRSHRCSRMSQAGNSMHCMIAGVALLYAATEVTVKPAQVDPAWHGVLLETAVSEKIFSLYEAGRELTQLQLLLYYSQAPHGPDGTLTRIPWYMEDGARNIVRHSLNNRKQQSVRKSYVRAITDYGIAEGCRGECWLVVTLVTM</sequence>
<name>A0A812KCV4_9DINO</name>
<keyword evidence="1" id="KW-0489">Methyltransferase</keyword>
<reference evidence="4" key="1">
    <citation type="submission" date="2021-02" db="EMBL/GenBank/DDBJ databases">
        <authorList>
            <person name="Dougan E. K."/>
            <person name="Rhodes N."/>
            <person name="Thang M."/>
            <person name="Chan C."/>
        </authorList>
    </citation>
    <scope>NUCLEOTIDE SEQUENCE</scope>
</reference>
<dbReference type="GO" id="GO:0008168">
    <property type="term" value="F:methyltransferase activity"/>
    <property type="evidence" value="ECO:0007669"/>
    <property type="project" value="UniProtKB-KW"/>
</dbReference>